<name>A0ACA9NG11_9GLOM</name>
<evidence type="ECO:0000313" key="1">
    <source>
        <dbReference type="EMBL" id="CAG8648784.1"/>
    </source>
</evidence>
<evidence type="ECO:0000313" key="2">
    <source>
        <dbReference type="Proteomes" id="UP000789920"/>
    </source>
</evidence>
<accession>A0ACA9NG11</accession>
<organism evidence="1 2">
    <name type="scientific">Racocetra persica</name>
    <dbReference type="NCBI Taxonomy" id="160502"/>
    <lineage>
        <taxon>Eukaryota</taxon>
        <taxon>Fungi</taxon>
        <taxon>Fungi incertae sedis</taxon>
        <taxon>Mucoromycota</taxon>
        <taxon>Glomeromycotina</taxon>
        <taxon>Glomeromycetes</taxon>
        <taxon>Diversisporales</taxon>
        <taxon>Gigasporaceae</taxon>
        <taxon>Racocetra</taxon>
    </lineage>
</organism>
<proteinExistence type="predicted"/>
<comment type="caution">
    <text evidence="1">The sequence shown here is derived from an EMBL/GenBank/DDBJ whole genome shotgun (WGS) entry which is preliminary data.</text>
</comment>
<protein>
    <submittedName>
        <fullName evidence="1">21032_t:CDS:1</fullName>
    </submittedName>
</protein>
<feature type="non-terminal residue" evidence="1">
    <location>
        <position position="1"/>
    </location>
</feature>
<dbReference type="EMBL" id="CAJVQC010013496">
    <property type="protein sequence ID" value="CAG8648784.1"/>
    <property type="molecule type" value="Genomic_DNA"/>
</dbReference>
<sequence>MFVGLVFSSIAGVAMPLMAVIYEKMVDCLTLIQNYNIFEDEFSYQISKYSLYLIYIAINTFVAIYIYIAIWVYTGERYNSIRDTTNDSTLLKTFQDCLETMSNPNKRKNRCIEEVIKEFVVTRKDQLCSSDVESQDTDCGELAKDLLSIITVFTARHNGLQAASYKRQREKKASNKDRKTTKKQKFKDSQNLFENFENDENDKCWVLKTPSSIHDNAFLEFKKNLKTELEKKQKFKLRSNGQFYEITTINNEAELLNQTIINNCHDAILETNLEDFDVLFNFNFKFDPPKGIENWINNIWDNEIEEMTRPNLRGVDERFFKNSVEEL</sequence>
<gene>
    <name evidence="1" type="ORF">RPERSI_LOCUS7783</name>
</gene>
<dbReference type="Proteomes" id="UP000789920">
    <property type="component" value="Unassembled WGS sequence"/>
</dbReference>
<feature type="non-terminal residue" evidence="1">
    <location>
        <position position="327"/>
    </location>
</feature>
<reference evidence="1" key="1">
    <citation type="submission" date="2021-06" db="EMBL/GenBank/DDBJ databases">
        <authorList>
            <person name="Kallberg Y."/>
            <person name="Tangrot J."/>
            <person name="Rosling A."/>
        </authorList>
    </citation>
    <scope>NUCLEOTIDE SEQUENCE</scope>
    <source>
        <strain evidence="1">MA461A</strain>
    </source>
</reference>
<keyword evidence="2" id="KW-1185">Reference proteome</keyword>